<feature type="compositionally biased region" description="Polar residues" evidence="2">
    <location>
        <begin position="129"/>
        <end position="140"/>
    </location>
</feature>
<evidence type="ECO:0000313" key="4">
    <source>
        <dbReference type="Proteomes" id="UP000271337"/>
    </source>
</evidence>
<dbReference type="EMBL" id="QWIL01002859">
    <property type="protein sequence ID" value="RMX92023.1"/>
    <property type="molecule type" value="Genomic_DNA"/>
</dbReference>
<organism evidence="3 4">
    <name type="scientific">Hortaea werneckii</name>
    <name type="common">Black yeast</name>
    <name type="synonym">Cladosporium werneckii</name>
    <dbReference type="NCBI Taxonomy" id="91943"/>
    <lineage>
        <taxon>Eukaryota</taxon>
        <taxon>Fungi</taxon>
        <taxon>Dikarya</taxon>
        <taxon>Ascomycota</taxon>
        <taxon>Pezizomycotina</taxon>
        <taxon>Dothideomycetes</taxon>
        <taxon>Dothideomycetidae</taxon>
        <taxon>Mycosphaerellales</taxon>
        <taxon>Teratosphaeriaceae</taxon>
        <taxon>Hortaea</taxon>
    </lineage>
</organism>
<evidence type="ECO:0000256" key="1">
    <source>
        <dbReference type="SAM" id="Coils"/>
    </source>
</evidence>
<sequence>MEKVSEQEVAEHRDVLKGLDAQIARLTRREDELFKKVERGQSRDEAQAVFDALTEAKERRQRVEKERNEEAATFEHLLSQNQLAVLPGTRSANKGKRQDGPLQPFSTDVMDLSLDEDDEEPVKREASTRTEGNVAKSTTAPGGRQLQRIGKKAQLPGEGLVPMPKADSPTTYGARNYPPVAKTHPTLITNANAEGAMELRCPYCKTNLNKSGSDLLNGVNGFSLHLNNTHKALRTPGDRFSQKQTFELCSYRRVPQDVVDAIQGGDLRAYVVKKVYPKVGS</sequence>
<feature type="region of interest" description="Disordered" evidence="2">
    <location>
        <begin position="90"/>
        <end position="178"/>
    </location>
</feature>
<dbReference type="Proteomes" id="UP000271337">
    <property type="component" value="Unassembled WGS sequence"/>
</dbReference>
<comment type="caution">
    <text evidence="3">The sequence shown here is derived from an EMBL/GenBank/DDBJ whole genome shotgun (WGS) entry which is preliminary data.</text>
</comment>
<accession>A0A3M6XMI6</accession>
<reference evidence="3 4" key="1">
    <citation type="journal article" date="2018" name="BMC Genomics">
        <title>Genomic evidence for intraspecific hybridization in a clonal and extremely halotolerant yeast.</title>
        <authorList>
            <person name="Gostincar C."/>
            <person name="Stajich J.E."/>
            <person name="Zupancic J."/>
            <person name="Zalar P."/>
            <person name="Gunde-Cimerman N."/>
        </authorList>
    </citation>
    <scope>NUCLEOTIDE SEQUENCE [LARGE SCALE GENOMIC DNA]</scope>
    <source>
        <strain evidence="3 4">EXF-6669</strain>
    </source>
</reference>
<evidence type="ECO:0000313" key="3">
    <source>
        <dbReference type="EMBL" id="RMX92023.1"/>
    </source>
</evidence>
<dbReference type="OrthoDB" id="3887961at2759"/>
<keyword evidence="1" id="KW-0175">Coiled coil</keyword>
<name>A0A3M6XMI6_HORWE</name>
<evidence type="ECO:0000256" key="2">
    <source>
        <dbReference type="SAM" id="MobiDB-lite"/>
    </source>
</evidence>
<feature type="coiled-coil region" evidence="1">
    <location>
        <begin position="9"/>
        <end position="73"/>
    </location>
</feature>
<dbReference type="VEuPathDB" id="FungiDB:BTJ68_02260"/>
<dbReference type="AlphaFoldDB" id="A0A3M6XMI6"/>
<gene>
    <name evidence="3" type="ORF">D0867_14743</name>
</gene>
<protein>
    <submittedName>
        <fullName evidence="3">Uncharacterized protein</fullName>
    </submittedName>
</protein>
<proteinExistence type="predicted"/>